<protein>
    <submittedName>
        <fullName evidence="3">Peptide-N4-(N-acetyl-beta-glucosaminyl)asparagine amidase A</fullName>
    </submittedName>
</protein>
<feature type="domain" description="Peptide N-acetyl-beta-D-glucosaminyl asparaginase amidase A N-terminal" evidence="2">
    <location>
        <begin position="126"/>
        <end position="443"/>
    </location>
</feature>
<proteinExistence type="predicted"/>
<dbReference type="InterPro" id="IPR021102">
    <property type="entry name" value="PNGase_A"/>
</dbReference>
<evidence type="ECO:0000256" key="1">
    <source>
        <dbReference type="SAM" id="MobiDB-lite"/>
    </source>
</evidence>
<dbReference type="Pfam" id="PF25156">
    <property type="entry name" value="PNGase_A_C"/>
    <property type="match status" value="1"/>
</dbReference>
<dbReference type="InterPro" id="IPR056948">
    <property type="entry name" value="PNGaseA_N"/>
</dbReference>
<evidence type="ECO:0000313" key="3">
    <source>
        <dbReference type="EMBL" id="USW58797.1"/>
    </source>
</evidence>
<dbReference type="Pfam" id="PF12222">
    <property type="entry name" value="PNGaseA"/>
    <property type="match status" value="1"/>
</dbReference>
<evidence type="ECO:0000313" key="4">
    <source>
        <dbReference type="Proteomes" id="UP001056384"/>
    </source>
</evidence>
<dbReference type="EMBL" id="CP099428">
    <property type="protein sequence ID" value="USW58797.1"/>
    <property type="molecule type" value="Genomic_DNA"/>
</dbReference>
<gene>
    <name evidence="3" type="ORF">Slin15195_G121160</name>
</gene>
<evidence type="ECO:0000259" key="2">
    <source>
        <dbReference type="Pfam" id="PF12222"/>
    </source>
</evidence>
<sequence>MAGWRIETNHNDGKKAVPSLATATPLVCGDQVDSLHATLGANRRRPFKIMSAALAVAVSLVLWSNASPASEIWPVTSIATKDRVLRDAPFKLSEVFQVYPPVLTTFPDGSLDLADGSSDTAVTPSSRSTCQSLLVEHSFASSYGQPYVGTYTPPQCNFNRVAFNLTVKAAGRQFDRLGSISFGDIELFRTSTAEPSKSGISWVYIKDMSNFLPLFMTHQTLIFDLGNIVNDVYTAPFNVTLTAAFFTAESTVAPADLIIPVSKRQGAVGQPSFFQYPRESALNEITIPQNVKRAVFTVAATGQADEEFWWGNVPQSRVDSFSDVGALLGFSPFREVQLYIDNLLAGVVWPFPVIFTGGVVPGLWRPVVGIDAFDLKEDEIDITPWLGHLCDGNSHTFAIRVSGLNDSSIGSAYPSNTTGDNWWLTGKIFLWLDTPGHVTTSSRVQSFLPAPKYEIVSRVLTGSNGSNQSLTYDVVAHRRLQISSQVNLANGTSAVSWSQHLSYTNLGNYTTEGDQTNKIQTSGQDISSSGYQRSFEYPLYSYSTQSMSTGNLTLTANVSRGKSLQVLGPAVFPTGLESFISIRNESPGGGEHLGALLHTSQNGTAYYTANQTAHTSYSYGTTEQEMSFSGIRSSAPREASDTPKITQIKELFHRYVKAVNDSVIQDEESLLDTSIGHRHSEPTDDGRGMALSGSPGRGAWARGWR</sequence>
<feature type="compositionally biased region" description="Basic and acidic residues" evidence="1">
    <location>
        <begin position="678"/>
        <end position="687"/>
    </location>
</feature>
<dbReference type="Proteomes" id="UP001056384">
    <property type="component" value="Chromosome 11"/>
</dbReference>
<organism evidence="3 4">
    <name type="scientific">Septoria linicola</name>
    <dbReference type="NCBI Taxonomy" id="215465"/>
    <lineage>
        <taxon>Eukaryota</taxon>
        <taxon>Fungi</taxon>
        <taxon>Dikarya</taxon>
        <taxon>Ascomycota</taxon>
        <taxon>Pezizomycotina</taxon>
        <taxon>Dothideomycetes</taxon>
        <taxon>Dothideomycetidae</taxon>
        <taxon>Mycosphaerellales</taxon>
        <taxon>Mycosphaerellaceae</taxon>
        <taxon>Septoria</taxon>
    </lineage>
</organism>
<accession>A0A9Q9B7M8</accession>
<dbReference type="AlphaFoldDB" id="A0A9Q9B7M8"/>
<keyword evidence="4" id="KW-1185">Reference proteome</keyword>
<name>A0A9Q9B7M8_9PEZI</name>
<feature type="region of interest" description="Disordered" evidence="1">
    <location>
        <begin position="675"/>
        <end position="705"/>
    </location>
</feature>
<reference evidence="3" key="1">
    <citation type="submission" date="2022-06" db="EMBL/GenBank/DDBJ databases">
        <title>Complete genome sequences of two strains of the flax pathogen Septoria linicola.</title>
        <authorList>
            <person name="Lapalu N."/>
            <person name="Simon A."/>
            <person name="Demenou B."/>
            <person name="Paumier D."/>
            <person name="Guillot M.-P."/>
            <person name="Gout L."/>
            <person name="Valade R."/>
        </authorList>
    </citation>
    <scope>NUCLEOTIDE SEQUENCE</scope>
    <source>
        <strain evidence="3">SE15195</strain>
    </source>
</reference>
<dbReference type="PANTHER" id="PTHR31104">
    <property type="entry name" value="PEPTIDE-N4-(N-ACETYL-BETA-GLUCOSAMINYL)ASPARAGINE AMIDASE A PROTEIN"/>
    <property type="match status" value="1"/>
</dbReference>